<organism evidence="2 3">
    <name type="scientific">Dendrobium nobile</name>
    <name type="common">Orchid</name>
    <dbReference type="NCBI Taxonomy" id="94219"/>
    <lineage>
        <taxon>Eukaryota</taxon>
        <taxon>Viridiplantae</taxon>
        <taxon>Streptophyta</taxon>
        <taxon>Embryophyta</taxon>
        <taxon>Tracheophyta</taxon>
        <taxon>Spermatophyta</taxon>
        <taxon>Magnoliopsida</taxon>
        <taxon>Liliopsida</taxon>
        <taxon>Asparagales</taxon>
        <taxon>Orchidaceae</taxon>
        <taxon>Epidendroideae</taxon>
        <taxon>Malaxideae</taxon>
        <taxon>Dendrobiinae</taxon>
        <taxon>Dendrobium</taxon>
    </lineage>
</organism>
<feature type="region of interest" description="Disordered" evidence="1">
    <location>
        <begin position="55"/>
        <end position="110"/>
    </location>
</feature>
<dbReference type="Proteomes" id="UP000829196">
    <property type="component" value="Unassembled WGS sequence"/>
</dbReference>
<reference evidence="2" key="1">
    <citation type="journal article" date="2022" name="Front. Genet.">
        <title>Chromosome-Scale Assembly of the Dendrobium nobile Genome Provides Insights Into the Molecular Mechanism of the Biosynthesis of the Medicinal Active Ingredient of Dendrobium.</title>
        <authorList>
            <person name="Xu Q."/>
            <person name="Niu S.-C."/>
            <person name="Li K.-L."/>
            <person name="Zheng P.-J."/>
            <person name="Zhang X.-J."/>
            <person name="Jia Y."/>
            <person name="Liu Y."/>
            <person name="Niu Y.-X."/>
            <person name="Yu L.-H."/>
            <person name="Chen D.-F."/>
            <person name="Zhang G.-Q."/>
        </authorList>
    </citation>
    <scope>NUCLEOTIDE SEQUENCE</scope>
    <source>
        <tissue evidence="2">Leaf</tissue>
    </source>
</reference>
<evidence type="ECO:0000256" key="1">
    <source>
        <dbReference type="SAM" id="MobiDB-lite"/>
    </source>
</evidence>
<comment type="caution">
    <text evidence="2">The sequence shown here is derived from an EMBL/GenBank/DDBJ whole genome shotgun (WGS) entry which is preliminary data.</text>
</comment>
<name>A0A8T3B5J8_DENNO</name>
<accession>A0A8T3B5J8</accession>
<protein>
    <submittedName>
        <fullName evidence="2">Uncharacterized protein</fullName>
    </submittedName>
</protein>
<sequence length="110" mass="11575">MGLGLQEVGALSSLSLSLSLSFSLTGSGRRGAGREKVNFTASSLCYLRSKCRDFRSGRKGSRRGSYYGSSSCVGLEPEVADEGEGGARDERKQVGGNSRVEEESEASASI</sequence>
<dbReference type="AlphaFoldDB" id="A0A8T3B5J8"/>
<evidence type="ECO:0000313" key="2">
    <source>
        <dbReference type="EMBL" id="KAI0504332.1"/>
    </source>
</evidence>
<proteinExistence type="predicted"/>
<evidence type="ECO:0000313" key="3">
    <source>
        <dbReference type="Proteomes" id="UP000829196"/>
    </source>
</evidence>
<keyword evidence="3" id="KW-1185">Reference proteome</keyword>
<gene>
    <name evidence="2" type="ORF">KFK09_015284</name>
</gene>
<dbReference type="EMBL" id="JAGYWB010000011">
    <property type="protein sequence ID" value="KAI0504332.1"/>
    <property type="molecule type" value="Genomic_DNA"/>
</dbReference>